<gene>
    <name evidence="2" type="ORF">MSUIS_01130</name>
</gene>
<protein>
    <submittedName>
        <fullName evidence="2">Uncharacterized protein</fullName>
    </submittedName>
</protein>
<accession>F0V2Y4</accession>
<evidence type="ECO:0000256" key="1">
    <source>
        <dbReference type="SAM" id="MobiDB-lite"/>
    </source>
</evidence>
<evidence type="ECO:0000313" key="3">
    <source>
        <dbReference type="Proteomes" id="UP000008645"/>
    </source>
</evidence>
<organism evidence="2 3">
    <name type="scientific">Mycoplasma suis (strain KI_3806)</name>
    <dbReference type="NCBI Taxonomy" id="708248"/>
    <lineage>
        <taxon>Bacteria</taxon>
        <taxon>Bacillati</taxon>
        <taxon>Mycoplasmatota</taxon>
        <taxon>Mollicutes</taxon>
        <taxon>Mycoplasmataceae</taxon>
        <taxon>Mycoplasma</taxon>
    </lineage>
</organism>
<dbReference type="EMBL" id="FQ790233">
    <property type="protein sequence ID" value="CBZ40206.1"/>
    <property type="molecule type" value="Genomic_DNA"/>
</dbReference>
<sequence>MSATLLSVGGTFGGGIYGLVSIVGDNKVLSTVETKDKQNISPEVSHSTEIKSAEGVGDPSRNQSLISEKVTTQISKSVSSTPKLMSEYVYIPKKGEEDDGYSWACERLMEGQSISNYFYGTDCQNFFKRIWKNRVEEKPEIFLKINKESVHNTLLFYFRNFKSEDSSKIYEELEKGLKIESTTCQSKGLEDEKVIVFCNSENN</sequence>
<reference evidence="2 3" key="1">
    <citation type="journal article" date="2011" name="J. Bacteriol.">
        <title>Complete genome sequence of the hemotrophic Mycoplasma suis strain KI3806.</title>
        <authorList>
            <person name="Oehlerking J."/>
            <person name="Kube M."/>
            <person name="Felder K.M."/>
            <person name="Matter D."/>
            <person name="Wittenbrink M.M."/>
            <person name="Schwarzenbach S."/>
            <person name="Kramer M.M."/>
            <person name="Hoelzle K."/>
            <person name="Hoelzle L.E."/>
        </authorList>
    </citation>
    <scope>NUCLEOTIDE SEQUENCE [LARGE SCALE GENOMIC DNA]</scope>
    <source>
        <strain evidence="3">KI_3806</strain>
    </source>
</reference>
<dbReference type="AlphaFoldDB" id="F0V2Y4"/>
<feature type="region of interest" description="Disordered" evidence="1">
    <location>
        <begin position="37"/>
        <end position="62"/>
    </location>
</feature>
<name>F0V2Y4_MYCS3</name>
<proteinExistence type="predicted"/>
<dbReference type="Proteomes" id="UP000008645">
    <property type="component" value="Chromosome"/>
</dbReference>
<dbReference type="HOGENOM" id="CLU_111547_0_0_14"/>
<dbReference type="KEGG" id="msk:MSUIS_01130"/>
<evidence type="ECO:0000313" key="2">
    <source>
        <dbReference type="EMBL" id="CBZ40206.1"/>
    </source>
</evidence>